<dbReference type="GeneID" id="63183222"/>
<evidence type="ECO:0000313" key="1">
    <source>
        <dbReference type="EMBL" id="QSW86315.1"/>
    </source>
</evidence>
<evidence type="ECO:0000313" key="2">
    <source>
        <dbReference type="Proteomes" id="UP000663191"/>
    </source>
</evidence>
<accession>A0A8A2UDM8</accession>
<keyword evidence="2" id="KW-1185">Reference proteome</keyword>
<dbReference type="EMBL" id="CP071463">
    <property type="protein sequence ID" value="QSW86315.1"/>
    <property type="molecule type" value="Genomic_DNA"/>
</dbReference>
<reference evidence="1 2" key="1">
    <citation type="journal article" date="2006" name="Int. J. Syst. Evol. Microbiol.">
        <title>Haloterrigena longa sp. nov. and Haloterrigena limicola sp. nov., extremely halophilic archaea isolated from a salt lake.</title>
        <authorList>
            <person name="Cui H.L."/>
            <person name="Tohty D."/>
            <person name="Zhou P.J."/>
            <person name="Liu S.J."/>
        </authorList>
    </citation>
    <scope>NUCLEOTIDE SEQUENCE [LARGE SCALE GENOMIC DNA]</scope>
    <source>
        <strain evidence="1 2">ABH32</strain>
    </source>
</reference>
<proteinExistence type="predicted"/>
<name>A0A8A2UDM8_9EURY</name>
<protein>
    <submittedName>
        <fullName evidence="1">Uncharacterized protein</fullName>
    </submittedName>
</protein>
<dbReference type="KEGG" id="hlo:J0X27_05720"/>
<organism evidence="1 2">
    <name type="scientific">Natrinema longum</name>
    <dbReference type="NCBI Taxonomy" id="370324"/>
    <lineage>
        <taxon>Archaea</taxon>
        <taxon>Methanobacteriati</taxon>
        <taxon>Methanobacteriota</taxon>
        <taxon>Stenosarchaea group</taxon>
        <taxon>Halobacteria</taxon>
        <taxon>Halobacteriales</taxon>
        <taxon>Natrialbaceae</taxon>
        <taxon>Natrinema</taxon>
    </lineage>
</organism>
<dbReference type="RefSeq" id="WP_207271441.1">
    <property type="nucleotide sequence ID" value="NZ_CP071463.1"/>
</dbReference>
<sequence length="59" mass="6823">MFRVILPEGLIDCDRYEYVDNGVELYDEADEFIAFVPYATLQAIVDADREGDETERSIM</sequence>
<dbReference type="AlphaFoldDB" id="A0A8A2UDM8"/>
<dbReference type="OrthoDB" id="190909at2157"/>
<gene>
    <name evidence="1" type="ORF">J0X27_05720</name>
</gene>
<dbReference type="Proteomes" id="UP000663191">
    <property type="component" value="Chromosome"/>
</dbReference>